<dbReference type="AlphaFoldDB" id="A4D1Y7"/>
<proteinExistence type="predicted"/>
<evidence type="ECO:0000256" key="1">
    <source>
        <dbReference type="SAM" id="MobiDB-lite"/>
    </source>
</evidence>
<sequence length="142" mass="15577">MHCFQCRSSRQCTGAAKNTPRAHPSQGDARPEDGALGLFTLRHIITERWIRSYLRSAFSQSSLATQPPRYKYTPATCATSYSTVRPPEAPGQIPPGSKDIRRSPGHKGVPASTLQGQIWHPSNKTPVILIILWHPIPKAGGL</sequence>
<dbReference type="GeneCards" id="LOC401324"/>
<reference evidence="2" key="2">
    <citation type="submission" date="2004-06" db="EMBL/GenBank/DDBJ databases">
        <authorList>
            <person name="Scherer S.W."/>
            <person name="Cheung J."/>
            <person name="MacDonald J.R."/>
            <person name="Osborne L.R."/>
            <person name="Nakabayashi K."/>
            <person name="Herbrick J.-A."/>
            <person name="Carson A.R."/>
            <person name="Parker-Katiraee L."/>
            <person name="Skaug J."/>
            <person name="Khaja R."/>
            <person name="Zhang J."/>
            <person name="Hudek A.K."/>
            <person name="Li M."/>
            <person name="Haddad M."/>
            <person name="Duggan G.E."/>
            <person name="Fernandez B.A."/>
            <person name="Kanematsu E."/>
            <person name="Gentles S."/>
            <person name="Christopoulos C.C."/>
            <person name="Choufani S."/>
            <person name="Kwasnicka D."/>
            <person name="Zheng X.H."/>
            <person name="Nusskern D."/>
            <person name="Zhang Q."/>
            <person name="Gu Z."/>
            <person name="Lu F."/>
            <person name="Zeesman S."/>
            <person name="Teshima I."/>
            <person name="Chitayat D."/>
            <person name="Shuman C."/>
            <person name="Weksberg R."/>
            <person name="Zackai E.H."/>
            <person name="Grebe T.A."/>
            <person name="Cox S.R."/>
            <person name="Kirkpatrick S.J."/>
            <person name="Rahman N."/>
            <person name="Friedman J.M."/>
            <person name="Heng H.H.Q."/>
            <person name="Pelicci P."/>
            <person name="Lococo F."/>
            <person name="Belloni E."/>
            <person name="Shaffer L.G."/>
            <person name="Morton C.C."/>
            <person name="Pober B."/>
            <person name="Gusella J."/>
            <person name="Bruns G."/>
            <person name="Korf B.R."/>
            <person name="Quade B.J."/>
            <person name="Ligon A.H."/>
            <person name="Ferguson H."/>
            <person name="Higgins A.W."/>
            <person name="Leach N.T."/>
            <person name="Herrick S.R."/>
            <person name="Lemyre E."/>
            <person name="Farra C.G."/>
            <person name="Kim H.-G."/>
            <person name="Summers A.M."/>
            <person name="Gripp K.W."/>
            <person name="Roberts W."/>
            <person name="Szatmari P."/>
            <person name="Winsor E.J.T."/>
            <person name="Grzeschik K.-H."/>
            <person name="Teebi A."/>
            <person name="Minassian B.A."/>
            <person name="Kere J."/>
            <person name="Armengol L."/>
            <person name="Pujana M.Angel."/>
            <person name="Estivill X."/>
            <person name="Wilson M.D."/>
            <person name="Koop B.F."/>
            <person name="Tosi S."/>
            <person name="Moore G.E."/>
            <person name="Boright A.P."/>
            <person name="Zlotorynski E."/>
            <person name="Kerem B."/>
            <person name="Kroisel P.M."/>
            <person name="Petek E."/>
            <person name="Oscier D.G."/>
            <person name="Mould S.J."/>
            <person name="Doehner H."/>
            <person name="Doehner K."/>
            <person name="Rommens J.M."/>
            <person name="Vincent J.B."/>
            <person name="Venter J.C."/>
            <person name="Li P.W."/>
            <person name="Mural R.J."/>
            <person name="Adams M.D."/>
            <person name="Tsui L.-C."/>
        </authorList>
    </citation>
    <scope>NUCLEOTIDE SEQUENCE</scope>
</reference>
<dbReference type="EMBL" id="CH236951">
    <property type="protein sequence ID" value="EAL23972.1"/>
    <property type="molecule type" value="Genomic_DNA"/>
</dbReference>
<reference evidence="2" key="1">
    <citation type="journal article" date="2003" name="Science">
        <title>Human chromosome 7: DNA sequence and biology.</title>
        <authorList>
            <person name="Scherer S.W."/>
            <person name="Cheung J."/>
            <person name="MacDonald J.R."/>
            <person name="Osborne L.R."/>
            <person name="Nakabayashi K."/>
            <person name="Herbrick J.A."/>
            <person name="Carson A.R."/>
            <person name="Parker-Katiraee L."/>
            <person name="Skaug J."/>
            <person name="Khaja R."/>
            <person name="Zhang J."/>
            <person name="Hudek A.K."/>
            <person name="Li M."/>
            <person name="Haddad M."/>
            <person name="Duggan G.E."/>
            <person name="Fernandez B.A."/>
            <person name="Kanematsu E."/>
            <person name="Gentles S."/>
            <person name="Christopoulos C.C."/>
            <person name="Choufani S."/>
            <person name="Kwasnicka D."/>
            <person name="Zheng X.H."/>
            <person name="Lai Z."/>
            <person name="Nusskern D."/>
            <person name="Zhang Q."/>
            <person name="Gu Z."/>
            <person name="Lu F."/>
            <person name="Zeesman S."/>
            <person name="Nowaczyk M.J."/>
            <person name="Teshima I."/>
            <person name="Chitayat D."/>
            <person name="Shuman C."/>
            <person name="Weksberg R."/>
            <person name="Zackai E.H."/>
            <person name="Grebe T.A."/>
            <person name="Cox S.R."/>
            <person name="Kirkpatrick S.J."/>
            <person name="Rahman N."/>
            <person name="Friedman J.M."/>
            <person name="Heng H.H."/>
            <person name="Pelicci P.G."/>
            <person name="Lo-Coco F."/>
            <person name="Belloni E."/>
            <person name="Shaffer L.G."/>
            <person name="Pober B."/>
            <person name="Morton C.C."/>
            <person name="Gusella J.F."/>
            <person name="Bruns G.A."/>
            <person name="Korf B.R."/>
            <person name="Quade B.J."/>
            <person name="Ligon A.H."/>
            <person name="Ferguson H."/>
            <person name="Higgins A.W."/>
            <person name="Leach N.T."/>
            <person name="Herrick S.R."/>
            <person name="Lemyre E."/>
            <person name="Farra C.G."/>
            <person name="Kim H.G."/>
            <person name="Summers A.M."/>
            <person name="Gripp K.W."/>
            <person name="Roberts W."/>
            <person name="Szatmari P."/>
            <person name="Winsor E.J."/>
            <person name="Grzeschik K.H."/>
            <person name="Teebi A."/>
            <person name="Minassian B.A."/>
            <person name="Kere J."/>
            <person name="Armengol L."/>
            <person name="Pujana M.A."/>
            <person name="Estivill X."/>
            <person name="Wilson M.D."/>
            <person name="Koop B.F."/>
            <person name="Tosi S."/>
            <person name="Moore G.E."/>
            <person name="Boright A.P."/>
            <person name="Zlotorynski E."/>
            <person name="Kerem B."/>
            <person name="Kroisel P.M."/>
            <person name="Petek E."/>
            <person name="Oscier D.G."/>
            <person name="Mould S.J."/>
            <person name="Dohner H."/>
            <person name="Dohner K."/>
            <person name="Rommens J.M."/>
            <person name="Vincent J.B."/>
            <person name="Venter J.C."/>
            <person name="Li P.W."/>
            <person name="Mural R.J."/>
            <person name="Adams M.D."/>
            <person name="Tsui L.C."/>
        </authorList>
    </citation>
    <scope>NUCLEOTIDE SEQUENCE [LARGE SCALE GENOMIC DNA]</scope>
</reference>
<accession>A4D1Y7</accession>
<name>A4D1Y7_HUMAN</name>
<organism evidence="2">
    <name type="scientific">Homo sapiens</name>
    <name type="common">Human</name>
    <dbReference type="NCBI Taxonomy" id="9606"/>
    <lineage>
        <taxon>Eukaryota</taxon>
        <taxon>Metazoa</taxon>
        <taxon>Chordata</taxon>
        <taxon>Craniata</taxon>
        <taxon>Vertebrata</taxon>
        <taxon>Euteleostomi</taxon>
        <taxon>Mammalia</taxon>
        <taxon>Eutheria</taxon>
        <taxon>Euarchontoglires</taxon>
        <taxon>Primates</taxon>
        <taxon>Haplorrhini</taxon>
        <taxon>Catarrhini</taxon>
        <taxon>Hominidae</taxon>
        <taxon>Homo</taxon>
    </lineage>
</organism>
<evidence type="ECO:0000313" key="2">
    <source>
        <dbReference type="EMBL" id="EAL23972.1"/>
    </source>
</evidence>
<feature type="region of interest" description="Disordered" evidence="1">
    <location>
        <begin position="81"/>
        <end position="117"/>
    </location>
</feature>
<gene>
    <name evidence="2" type="primary">LOC401324</name>
    <name evidence="2" type="ORF">tcag7.952</name>
</gene>
<protein>
    <submittedName>
        <fullName evidence="2">Hypothetical gene supported by AL832092</fullName>
    </submittedName>
</protein>